<dbReference type="Gene3D" id="3.40.190.10">
    <property type="entry name" value="Periplasmic binding protein-like II"/>
    <property type="match status" value="1"/>
</dbReference>
<comment type="similarity">
    <text evidence="1">Belongs to the UPF0065 (bug) family.</text>
</comment>
<dbReference type="Gene3D" id="3.40.190.150">
    <property type="entry name" value="Bordetella uptake gene, domain 1"/>
    <property type="match status" value="1"/>
</dbReference>
<dbReference type="RefSeq" id="WP_160771013.1">
    <property type="nucleotide sequence ID" value="NZ_WTYV01000002.1"/>
</dbReference>
<sequence>MAGGAALVSLLATRASAAADFPNRPLSILVPANPGGGWDQLARLMQQVIARNHLAPTPIDVFNKGGAGGAIGLADLVTRKHDDPYTIMAAGSVLLGSTISQNSPFRASDSRPLARLIVENLVVAVPSNSPLRTINDLLDAYRADPGSFTWCGGSAGGVDHILIGLITEACGVAAERMRYVAYSGGGEASAAIMGGQVTAAVAGYGEWRGLAESGHIRILASSAPQRFGDGTIPTLRDAGLDIVLQNWRGVFAAPGASAEGIAWWANLIRTMRNTRDWQEMLANKGWEDGYLEADAFAAFIRAEEMTTETTLARVGIGGTAGGNSPLGPWGMPKVIAGLAVVAAVGVAMEYRSGISVGPAGLEDDDEGGGDLPVWSRFLAGAAIIPLYLLALSLVGFLIATPVFVVSICLLMKSRTLKWDVLAALVLTGLVWLLFTRVLNIFLP</sequence>
<evidence type="ECO:0000256" key="3">
    <source>
        <dbReference type="SAM" id="SignalP"/>
    </source>
</evidence>
<evidence type="ECO:0000259" key="4">
    <source>
        <dbReference type="Pfam" id="PF07331"/>
    </source>
</evidence>
<dbReference type="AlphaFoldDB" id="A0A844YU25"/>
<organism evidence="5 6">
    <name type="scientific">Alteraurantiacibacter buctensis</name>
    <dbReference type="NCBI Taxonomy" id="1503981"/>
    <lineage>
        <taxon>Bacteria</taxon>
        <taxon>Pseudomonadati</taxon>
        <taxon>Pseudomonadota</taxon>
        <taxon>Alphaproteobacteria</taxon>
        <taxon>Sphingomonadales</taxon>
        <taxon>Erythrobacteraceae</taxon>
        <taxon>Alteraurantiacibacter</taxon>
    </lineage>
</organism>
<feature type="chain" id="PRO_5032916580" description="DUF1468 domain-containing protein" evidence="3">
    <location>
        <begin position="18"/>
        <end position="443"/>
    </location>
</feature>
<dbReference type="OrthoDB" id="8277135at2"/>
<keyword evidence="3" id="KW-0732">Signal</keyword>
<keyword evidence="2" id="KW-0472">Membrane</keyword>
<dbReference type="InterPro" id="IPR042100">
    <property type="entry name" value="Bug_dom1"/>
</dbReference>
<evidence type="ECO:0000256" key="2">
    <source>
        <dbReference type="SAM" id="Phobius"/>
    </source>
</evidence>
<dbReference type="Pfam" id="PF07331">
    <property type="entry name" value="TctB"/>
    <property type="match status" value="1"/>
</dbReference>
<dbReference type="EMBL" id="WTYV01000002">
    <property type="protein sequence ID" value="MXO71059.1"/>
    <property type="molecule type" value="Genomic_DNA"/>
</dbReference>
<feature type="signal peptide" evidence="3">
    <location>
        <begin position="1"/>
        <end position="17"/>
    </location>
</feature>
<reference evidence="5 6" key="1">
    <citation type="submission" date="2019-12" db="EMBL/GenBank/DDBJ databases">
        <title>Genomic-based taxomic classification of the family Erythrobacteraceae.</title>
        <authorList>
            <person name="Xu L."/>
        </authorList>
    </citation>
    <scope>NUCLEOTIDE SEQUENCE [LARGE SCALE GENOMIC DNA]</scope>
    <source>
        <strain evidence="5 6">M0322</strain>
    </source>
</reference>
<feature type="domain" description="DUF1468" evidence="4">
    <location>
        <begin position="317"/>
        <end position="443"/>
    </location>
</feature>
<gene>
    <name evidence="5" type="ORF">GRI99_05325</name>
</gene>
<keyword evidence="2" id="KW-0812">Transmembrane</keyword>
<proteinExistence type="inferred from homology"/>
<evidence type="ECO:0000313" key="6">
    <source>
        <dbReference type="Proteomes" id="UP000466966"/>
    </source>
</evidence>
<protein>
    <recommendedName>
        <fullName evidence="4">DUF1468 domain-containing protein</fullName>
    </recommendedName>
</protein>
<dbReference type="CDD" id="cd07012">
    <property type="entry name" value="PBP2_Bug_TTT"/>
    <property type="match status" value="1"/>
</dbReference>
<dbReference type="Pfam" id="PF03401">
    <property type="entry name" value="TctC"/>
    <property type="match status" value="1"/>
</dbReference>
<name>A0A844YU25_9SPHN</name>
<keyword evidence="6" id="KW-1185">Reference proteome</keyword>
<feature type="transmembrane region" description="Helical" evidence="2">
    <location>
        <begin position="386"/>
        <end position="409"/>
    </location>
</feature>
<evidence type="ECO:0000313" key="5">
    <source>
        <dbReference type="EMBL" id="MXO71059.1"/>
    </source>
</evidence>
<evidence type="ECO:0000256" key="1">
    <source>
        <dbReference type="ARBA" id="ARBA00006987"/>
    </source>
</evidence>
<dbReference type="Proteomes" id="UP000466966">
    <property type="component" value="Unassembled WGS sequence"/>
</dbReference>
<feature type="transmembrane region" description="Helical" evidence="2">
    <location>
        <begin position="421"/>
        <end position="442"/>
    </location>
</feature>
<dbReference type="SUPFAM" id="SSF53850">
    <property type="entry name" value="Periplasmic binding protein-like II"/>
    <property type="match status" value="1"/>
</dbReference>
<dbReference type="PANTHER" id="PTHR42928">
    <property type="entry name" value="TRICARBOXYLATE-BINDING PROTEIN"/>
    <property type="match status" value="1"/>
</dbReference>
<dbReference type="InterPro" id="IPR005064">
    <property type="entry name" value="BUG"/>
</dbReference>
<accession>A0A844YU25</accession>
<comment type="caution">
    <text evidence="5">The sequence shown here is derived from an EMBL/GenBank/DDBJ whole genome shotgun (WGS) entry which is preliminary data.</text>
</comment>
<dbReference type="PANTHER" id="PTHR42928:SF3">
    <property type="entry name" value="UPF0065 PROTEIN YFLP"/>
    <property type="match status" value="1"/>
</dbReference>
<keyword evidence="2" id="KW-1133">Transmembrane helix</keyword>
<dbReference type="InterPro" id="IPR009936">
    <property type="entry name" value="DUF1468"/>
</dbReference>